<comment type="caution">
    <text evidence="1">The sequence shown here is derived from an EMBL/GenBank/DDBJ whole genome shotgun (WGS) entry which is preliminary data.</text>
</comment>
<organism evidence="1 2">
    <name type="scientific">Diversispora epigaea</name>
    <dbReference type="NCBI Taxonomy" id="1348612"/>
    <lineage>
        <taxon>Eukaryota</taxon>
        <taxon>Fungi</taxon>
        <taxon>Fungi incertae sedis</taxon>
        <taxon>Mucoromycota</taxon>
        <taxon>Glomeromycotina</taxon>
        <taxon>Glomeromycetes</taxon>
        <taxon>Diversisporales</taxon>
        <taxon>Diversisporaceae</taxon>
        <taxon>Diversispora</taxon>
    </lineage>
</organism>
<evidence type="ECO:0000313" key="1">
    <source>
        <dbReference type="EMBL" id="RHZ73900.1"/>
    </source>
</evidence>
<dbReference type="AlphaFoldDB" id="A0A397IMF3"/>
<keyword evidence="2" id="KW-1185">Reference proteome</keyword>
<proteinExistence type="predicted"/>
<reference evidence="1 2" key="1">
    <citation type="submission" date="2018-08" db="EMBL/GenBank/DDBJ databases">
        <title>Genome and evolution of the arbuscular mycorrhizal fungus Diversispora epigaea (formerly Glomus versiforme) and its bacterial endosymbionts.</title>
        <authorList>
            <person name="Sun X."/>
            <person name="Fei Z."/>
            <person name="Harrison M."/>
        </authorList>
    </citation>
    <scope>NUCLEOTIDE SEQUENCE [LARGE SCALE GENOMIC DNA]</scope>
    <source>
        <strain evidence="1 2">IT104</strain>
    </source>
</reference>
<dbReference type="EMBL" id="PQFF01000211">
    <property type="protein sequence ID" value="RHZ73900.1"/>
    <property type="molecule type" value="Genomic_DNA"/>
</dbReference>
<gene>
    <name evidence="1" type="ORF">Glove_228g113</name>
</gene>
<dbReference type="Proteomes" id="UP000266861">
    <property type="component" value="Unassembled WGS sequence"/>
</dbReference>
<evidence type="ECO:0000313" key="2">
    <source>
        <dbReference type="Proteomes" id="UP000266861"/>
    </source>
</evidence>
<sequence>MVSAIDRVINIVVQCTSVAVSVASGDFKRVICQSPSNLMNILRNTVKTMAETIDNESLELIYNVAQEAWKREIRCTS</sequence>
<accession>A0A397IMF3</accession>
<protein>
    <submittedName>
        <fullName evidence="1">Uncharacterized protein</fullName>
    </submittedName>
</protein>
<name>A0A397IMF3_9GLOM</name>